<feature type="domain" description="Mechanosensitive ion channel MscS" evidence="8">
    <location>
        <begin position="106"/>
        <end position="170"/>
    </location>
</feature>
<dbReference type="InterPro" id="IPR049278">
    <property type="entry name" value="MS_channel_C"/>
</dbReference>
<evidence type="ECO:0000256" key="1">
    <source>
        <dbReference type="ARBA" id="ARBA00004651"/>
    </source>
</evidence>
<dbReference type="Pfam" id="PF21082">
    <property type="entry name" value="MS_channel_3rd"/>
    <property type="match status" value="1"/>
</dbReference>
<feature type="transmembrane region" description="Helical" evidence="7">
    <location>
        <begin position="88"/>
        <end position="118"/>
    </location>
</feature>
<feature type="transmembrane region" description="Helical" evidence="7">
    <location>
        <begin position="59"/>
        <end position="82"/>
    </location>
</feature>
<keyword evidence="5 7" id="KW-1133">Transmembrane helix</keyword>
<dbReference type="Gene3D" id="2.30.30.60">
    <property type="match status" value="1"/>
</dbReference>
<evidence type="ECO:0000256" key="6">
    <source>
        <dbReference type="ARBA" id="ARBA00023136"/>
    </source>
</evidence>
<keyword evidence="3" id="KW-1003">Cell membrane</keyword>
<dbReference type="InterPro" id="IPR045275">
    <property type="entry name" value="MscS_archaea/bacteria_type"/>
</dbReference>
<evidence type="ECO:0000256" key="4">
    <source>
        <dbReference type="ARBA" id="ARBA00022692"/>
    </source>
</evidence>
<comment type="subcellular location">
    <subcellularLocation>
        <location evidence="1">Cell membrane</location>
        <topology evidence="1">Multi-pass membrane protein</topology>
    </subcellularLocation>
</comment>
<dbReference type="RefSeq" id="WP_379837801.1">
    <property type="nucleotide sequence ID" value="NZ_JBHRYQ010000001.1"/>
</dbReference>
<dbReference type="InterPro" id="IPR023408">
    <property type="entry name" value="MscS_beta-dom_sf"/>
</dbReference>
<evidence type="ECO:0000313" key="10">
    <source>
        <dbReference type="EMBL" id="MFC3811098.1"/>
    </source>
</evidence>
<dbReference type="SUPFAM" id="SSF82861">
    <property type="entry name" value="Mechanosensitive channel protein MscS (YggB), transmembrane region"/>
    <property type="match status" value="1"/>
</dbReference>
<evidence type="ECO:0000259" key="9">
    <source>
        <dbReference type="Pfam" id="PF21082"/>
    </source>
</evidence>
<protein>
    <submittedName>
        <fullName evidence="10">Mechanosensitive ion channel family protein</fullName>
    </submittedName>
</protein>
<organism evidence="10 11">
    <name type="scientific">Lacihabitans lacunae</name>
    <dbReference type="NCBI Taxonomy" id="1028214"/>
    <lineage>
        <taxon>Bacteria</taxon>
        <taxon>Pseudomonadati</taxon>
        <taxon>Bacteroidota</taxon>
        <taxon>Cytophagia</taxon>
        <taxon>Cytophagales</taxon>
        <taxon>Leadbetterellaceae</taxon>
        <taxon>Lacihabitans</taxon>
    </lineage>
</organism>
<name>A0ABV7YUU3_9BACT</name>
<evidence type="ECO:0000256" key="7">
    <source>
        <dbReference type="SAM" id="Phobius"/>
    </source>
</evidence>
<dbReference type="InterPro" id="IPR010920">
    <property type="entry name" value="LSM_dom_sf"/>
</dbReference>
<accession>A0ABV7YUU3</accession>
<keyword evidence="4 7" id="KW-0812">Transmembrane</keyword>
<evidence type="ECO:0000313" key="11">
    <source>
        <dbReference type="Proteomes" id="UP001595616"/>
    </source>
</evidence>
<gene>
    <name evidence="10" type="ORF">ACFOOI_10565</name>
</gene>
<evidence type="ECO:0000256" key="3">
    <source>
        <dbReference type="ARBA" id="ARBA00022475"/>
    </source>
</evidence>
<dbReference type="InterPro" id="IPR011014">
    <property type="entry name" value="MscS_channel_TM-2"/>
</dbReference>
<dbReference type="Pfam" id="PF00924">
    <property type="entry name" value="MS_channel_2nd"/>
    <property type="match status" value="1"/>
</dbReference>
<reference evidence="11" key="1">
    <citation type="journal article" date="2019" name="Int. J. Syst. Evol. Microbiol.">
        <title>The Global Catalogue of Microorganisms (GCM) 10K type strain sequencing project: providing services to taxonomists for standard genome sequencing and annotation.</title>
        <authorList>
            <consortium name="The Broad Institute Genomics Platform"/>
            <consortium name="The Broad Institute Genome Sequencing Center for Infectious Disease"/>
            <person name="Wu L."/>
            <person name="Ma J."/>
        </authorList>
    </citation>
    <scope>NUCLEOTIDE SEQUENCE [LARGE SCALE GENOMIC DNA]</scope>
    <source>
        <strain evidence="11">CECT 7956</strain>
    </source>
</reference>
<keyword evidence="6 7" id="KW-0472">Membrane</keyword>
<evidence type="ECO:0000256" key="2">
    <source>
        <dbReference type="ARBA" id="ARBA00008017"/>
    </source>
</evidence>
<dbReference type="SUPFAM" id="SSF82689">
    <property type="entry name" value="Mechanosensitive channel protein MscS (YggB), C-terminal domain"/>
    <property type="match status" value="1"/>
</dbReference>
<comment type="caution">
    <text evidence="10">The sequence shown here is derived from an EMBL/GenBank/DDBJ whole genome shotgun (WGS) entry which is preliminary data.</text>
</comment>
<feature type="domain" description="Mechanosensitive ion channel MscS C-terminal" evidence="9">
    <location>
        <begin position="178"/>
        <end position="257"/>
    </location>
</feature>
<sequence length="268" mass="28974">MELSGFNLSSLWNTLLAWSPRIVGAILVLIIGFWIAKVISKMVGRSLEKSKIDGDLIPFLKSLVSVLLKILVVITAAGVVGIEITAFAALLAGAGLAIGAAMSGTLGHFASGVMILIFKPYRVGDLVDIQGTVGTVSEIQVFNTIINTLDNKKVIIPNGVATSGIMTNISANGKLRVDLNVAMPYEEDFEKVQGIIKTALTKVKGMVADEPTIEIEKFDENNILLAVRPYATPESYWDVYFNSYREIKKAFGEAGIPVAYPTRKIKNL</sequence>
<dbReference type="InterPro" id="IPR008910">
    <property type="entry name" value="MSC_TM_helix"/>
</dbReference>
<keyword evidence="11" id="KW-1185">Reference proteome</keyword>
<feature type="transmembrane region" description="Helical" evidence="7">
    <location>
        <begin position="20"/>
        <end position="39"/>
    </location>
</feature>
<dbReference type="Pfam" id="PF05552">
    <property type="entry name" value="MS_channel_1st_1"/>
    <property type="match status" value="1"/>
</dbReference>
<dbReference type="Gene3D" id="3.30.70.100">
    <property type="match status" value="1"/>
</dbReference>
<dbReference type="Proteomes" id="UP001595616">
    <property type="component" value="Unassembled WGS sequence"/>
</dbReference>
<dbReference type="EMBL" id="JBHRYQ010000001">
    <property type="protein sequence ID" value="MFC3811098.1"/>
    <property type="molecule type" value="Genomic_DNA"/>
</dbReference>
<dbReference type="PANTHER" id="PTHR30221:SF1">
    <property type="entry name" value="SMALL-CONDUCTANCE MECHANOSENSITIVE CHANNEL"/>
    <property type="match status" value="1"/>
</dbReference>
<dbReference type="InterPro" id="IPR006685">
    <property type="entry name" value="MscS_channel_2nd"/>
</dbReference>
<comment type="similarity">
    <text evidence="2">Belongs to the MscS (TC 1.A.23) family.</text>
</comment>
<evidence type="ECO:0000259" key="8">
    <source>
        <dbReference type="Pfam" id="PF00924"/>
    </source>
</evidence>
<evidence type="ECO:0000256" key="5">
    <source>
        <dbReference type="ARBA" id="ARBA00022989"/>
    </source>
</evidence>
<dbReference type="PANTHER" id="PTHR30221">
    <property type="entry name" value="SMALL-CONDUCTANCE MECHANOSENSITIVE CHANNEL"/>
    <property type="match status" value="1"/>
</dbReference>
<proteinExistence type="inferred from homology"/>
<dbReference type="Gene3D" id="1.10.287.1260">
    <property type="match status" value="1"/>
</dbReference>
<dbReference type="InterPro" id="IPR011066">
    <property type="entry name" value="MscS_channel_C_sf"/>
</dbReference>
<dbReference type="SUPFAM" id="SSF50182">
    <property type="entry name" value="Sm-like ribonucleoproteins"/>
    <property type="match status" value="1"/>
</dbReference>